<evidence type="ECO:0000313" key="4">
    <source>
        <dbReference type="WBParaSite" id="HDID_0000633901-mRNA-1"/>
    </source>
</evidence>
<feature type="region of interest" description="Disordered" evidence="1">
    <location>
        <begin position="1"/>
        <end position="26"/>
    </location>
</feature>
<sequence length="137" mass="14405">MRGLSMTDLDAELGGTMSAKRKAQTSSLWLEFDSDAEDCDNSLAIDSREEEEGSGGGGGCDSNVEGEEDEDEDDLISLNSYNSAGGPWPAFLPPGSPGSKKSKKMLNPATASSTSLRSNSSRRLSTGKSRQSFGGLM</sequence>
<dbReference type="Proteomes" id="UP000274504">
    <property type="component" value="Unassembled WGS sequence"/>
</dbReference>
<organism evidence="4">
    <name type="scientific">Hymenolepis diminuta</name>
    <name type="common">Rat tapeworm</name>
    <dbReference type="NCBI Taxonomy" id="6216"/>
    <lineage>
        <taxon>Eukaryota</taxon>
        <taxon>Metazoa</taxon>
        <taxon>Spiralia</taxon>
        <taxon>Lophotrochozoa</taxon>
        <taxon>Platyhelminthes</taxon>
        <taxon>Cestoda</taxon>
        <taxon>Eucestoda</taxon>
        <taxon>Cyclophyllidea</taxon>
        <taxon>Hymenolepididae</taxon>
        <taxon>Hymenolepis</taxon>
    </lineage>
</organism>
<dbReference type="WBParaSite" id="HDID_0000633901-mRNA-1">
    <property type="protein sequence ID" value="HDID_0000633901-mRNA-1"/>
    <property type="gene ID" value="HDID_0000633901"/>
</dbReference>
<feature type="region of interest" description="Disordered" evidence="1">
    <location>
        <begin position="40"/>
        <end position="137"/>
    </location>
</feature>
<feature type="compositionally biased region" description="Acidic residues" evidence="1">
    <location>
        <begin position="64"/>
        <end position="75"/>
    </location>
</feature>
<evidence type="ECO:0000313" key="2">
    <source>
        <dbReference type="EMBL" id="VDL58655.1"/>
    </source>
</evidence>
<dbReference type="AlphaFoldDB" id="A0A0R3SN24"/>
<protein>
    <submittedName>
        <fullName evidence="2 4">Uncharacterized protein</fullName>
    </submittedName>
</protein>
<gene>
    <name evidence="2" type="ORF">HDID_LOCUS6337</name>
</gene>
<name>A0A0R3SN24_HYMDI</name>
<reference evidence="4" key="1">
    <citation type="submission" date="2017-02" db="UniProtKB">
        <authorList>
            <consortium name="WormBaseParasite"/>
        </authorList>
    </citation>
    <scope>IDENTIFICATION</scope>
</reference>
<reference evidence="2 3" key="2">
    <citation type="submission" date="2018-11" db="EMBL/GenBank/DDBJ databases">
        <authorList>
            <consortium name="Pathogen Informatics"/>
        </authorList>
    </citation>
    <scope>NUCLEOTIDE SEQUENCE [LARGE SCALE GENOMIC DNA]</scope>
</reference>
<proteinExistence type="predicted"/>
<dbReference type="EMBL" id="UYSG01004965">
    <property type="protein sequence ID" value="VDL58655.1"/>
    <property type="molecule type" value="Genomic_DNA"/>
</dbReference>
<accession>A0A0R3SN24</accession>
<evidence type="ECO:0000256" key="1">
    <source>
        <dbReference type="SAM" id="MobiDB-lite"/>
    </source>
</evidence>
<evidence type="ECO:0000313" key="3">
    <source>
        <dbReference type="Proteomes" id="UP000274504"/>
    </source>
</evidence>
<feature type="compositionally biased region" description="Polar residues" evidence="1">
    <location>
        <begin position="127"/>
        <end position="137"/>
    </location>
</feature>
<feature type="compositionally biased region" description="Low complexity" evidence="1">
    <location>
        <begin position="109"/>
        <end position="126"/>
    </location>
</feature>